<feature type="compositionally biased region" description="Basic and acidic residues" evidence="1">
    <location>
        <begin position="95"/>
        <end position="107"/>
    </location>
</feature>
<dbReference type="EMBL" id="CAJOAZ010023871">
    <property type="protein sequence ID" value="CAF4379371.1"/>
    <property type="molecule type" value="Genomic_DNA"/>
</dbReference>
<accession>A0A820MXA3</accession>
<comment type="caution">
    <text evidence="2">The sequence shown here is derived from an EMBL/GenBank/DDBJ whole genome shotgun (WGS) entry which is preliminary data.</text>
</comment>
<gene>
    <name evidence="2" type="ORF">OXD698_LOCUS50286</name>
</gene>
<protein>
    <submittedName>
        <fullName evidence="2">Uncharacterized protein</fullName>
    </submittedName>
</protein>
<sequence>KSSNEISTPTVTEKVSPPKEQIKRPPTPTIQSRPSPPTALPPEPIIPTAQQLPSIRKTSTTSPTESSRLHFMHAVARSAKSSNEISTPTVTEKVSPPKEQIKRPPTP</sequence>
<feature type="region of interest" description="Disordered" evidence="1">
    <location>
        <begin position="1"/>
        <end position="107"/>
    </location>
</feature>
<feature type="compositionally biased region" description="Polar residues" evidence="1">
    <location>
        <begin position="79"/>
        <end position="92"/>
    </location>
</feature>
<reference evidence="2" key="1">
    <citation type="submission" date="2021-02" db="EMBL/GenBank/DDBJ databases">
        <authorList>
            <person name="Nowell W R."/>
        </authorList>
    </citation>
    <scope>NUCLEOTIDE SEQUENCE</scope>
</reference>
<evidence type="ECO:0000313" key="2">
    <source>
        <dbReference type="EMBL" id="CAF4379371.1"/>
    </source>
</evidence>
<feature type="compositionally biased region" description="Polar residues" evidence="1">
    <location>
        <begin position="50"/>
        <end position="66"/>
    </location>
</feature>
<evidence type="ECO:0000313" key="3">
    <source>
        <dbReference type="Proteomes" id="UP000663844"/>
    </source>
</evidence>
<feature type="non-terminal residue" evidence="2">
    <location>
        <position position="107"/>
    </location>
</feature>
<feature type="compositionally biased region" description="Polar residues" evidence="1">
    <location>
        <begin position="1"/>
        <end position="13"/>
    </location>
</feature>
<proteinExistence type="predicted"/>
<evidence type="ECO:0000256" key="1">
    <source>
        <dbReference type="SAM" id="MobiDB-lite"/>
    </source>
</evidence>
<feature type="compositionally biased region" description="Pro residues" evidence="1">
    <location>
        <begin position="34"/>
        <end position="45"/>
    </location>
</feature>
<feature type="non-terminal residue" evidence="2">
    <location>
        <position position="1"/>
    </location>
</feature>
<name>A0A820MXA3_9BILA</name>
<dbReference type="AlphaFoldDB" id="A0A820MXA3"/>
<organism evidence="2 3">
    <name type="scientific">Adineta steineri</name>
    <dbReference type="NCBI Taxonomy" id="433720"/>
    <lineage>
        <taxon>Eukaryota</taxon>
        <taxon>Metazoa</taxon>
        <taxon>Spiralia</taxon>
        <taxon>Gnathifera</taxon>
        <taxon>Rotifera</taxon>
        <taxon>Eurotatoria</taxon>
        <taxon>Bdelloidea</taxon>
        <taxon>Adinetida</taxon>
        <taxon>Adinetidae</taxon>
        <taxon>Adineta</taxon>
    </lineage>
</organism>
<dbReference type="Proteomes" id="UP000663844">
    <property type="component" value="Unassembled WGS sequence"/>
</dbReference>